<reference evidence="6 7" key="1">
    <citation type="submission" date="2022-03" db="EMBL/GenBank/DDBJ databases">
        <title>Complete genome of Streptomyces rimosus ssp. rimosus R7 (=ATCC 10970).</title>
        <authorList>
            <person name="Beganovic S."/>
            <person name="Ruckert C."/>
            <person name="Busche T."/>
            <person name="Kalinowski J."/>
            <person name="Wittmann C."/>
        </authorList>
    </citation>
    <scope>NUCLEOTIDE SEQUENCE [LARGE SCALE GENOMIC DNA]</scope>
    <source>
        <strain evidence="6 7">R7</strain>
    </source>
</reference>
<dbReference type="Gene3D" id="1.10.1660.10">
    <property type="match status" value="1"/>
</dbReference>
<dbReference type="GeneID" id="66856341"/>
<name>A0ABY3Z347_STRRM</name>
<keyword evidence="4" id="KW-0804">Transcription</keyword>
<evidence type="ECO:0000256" key="3">
    <source>
        <dbReference type="ARBA" id="ARBA00023125"/>
    </source>
</evidence>
<dbReference type="PROSITE" id="PS50937">
    <property type="entry name" value="HTH_MERR_2"/>
    <property type="match status" value="1"/>
</dbReference>
<dbReference type="InterPro" id="IPR009061">
    <property type="entry name" value="DNA-bd_dom_put_sf"/>
</dbReference>
<evidence type="ECO:0000256" key="1">
    <source>
        <dbReference type="ARBA" id="ARBA00022491"/>
    </source>
</evidence>
<dbReference type="InterPro" id="IPR047057">
    <property type="entry name" value="MerR_fam"/>
</dbReference>
<keyword evidence="2" id="KW-0805">Transcription regulation</keyword>
<dbReference type="RefSeq" id="WP_003979964.1">
    <property type="nucleotide sequence ID" value="NZ_CP043497.1"/>
</dbReference>
<dbReference type="Proteomes" id="UP000829494">
    <property type="component" value="Chromosome"/>
</dbReference>
<evidence type="ECO:0000256" key="2">
    <source>
        <dbReference type="ARBA" id="ARBA00023015"/>
    </source>
</evidence>
<keyword evidence="3" id="KW-0238">DNA-binding</keyword>
<sequence length="127" mass="14583">MRIGELSARTGTSRRMLRYYEEQGLIASQRCANGYRDYDELCVDRVQQVRGLLDAGLPTQTIRQILPCLGPPGRIDIPDPTPETLALLERECERMSRRIDYLTRNRDAMRAYVAQVRDSMRPEPATP</sequence>
<dbReference type="PANTHER" id="PTHR30204:SF69">
    <property type="entry name" value="MERR-FAMILY TRANSCRIPTIONAL REGULATOR"/>
    <property type="match status" value="1"/>
</dbReference>
<gene>
    <name evidence="6" type="primary">hmrR3</name>
    <name evidence="6" type="ORF">SRIMR7_20570</name>
</gene>
<feature type="domain" description="HTH merR-type" evidence="5">
    <location>
        <begin position="1"/>
        <end position="68"/>
    </location>
</feature>
<proteinExistence type="predicted"/>
<dbReference type="SUPFAM" id="SSF46955">
    <property type="entry name" value="Putative DNA-binding domain"/>
    <property type="match status" value="1"/>
</dbReference>
<dbReference type="CDD" id="cd01282">
    <property type="entry name" value="HTH_MerR-like_sg3"/>
    <property type="match status" value="1"/>
</dbReference>
<dbReference type="SMART" id="SM00422">
    <property type="entry name" value="HTH_MERR"/>
    <property type="match status" value="1"/>
</dbReference>
<organism evidence="6 7">
    <name type="scientific">Streptomyces rimosus subsp. rimosus</name>
    <dbReference type="NCBI Taxonomy" id="132474"/>
    <lineage>
        <taxon>Bacteria</taxon>
        <taxon>Bacillati</taxon>
        <taxon>Actinomycetota</taxon>
        <taxon>Actinomycetes</taxon>
        <taxon>Kitasatosporales</taxon>
        <taxon>Streptomycetaceae</taxon>
        <taxon>Streptomyces</taxon>
    </lineage>
</organism>
<dbReference type="PRINTS" id="PR00040">
    <property type="entry name" value="HTHMERR"/>
</dbReference>
<evidence type="ECO:0000256" key="4">
    <source>
        <dbReference type="ARBA" id="ARBA00023163"/>
    </source>
</evidence>
<keyword evidence="7" id="KW-1185">Reference proteome</keyword>
<accession>A0ABY3Z347</accession>
<protein>
    <submittedName>
        <fullName evidence="6">HTH-type transcriptional regulator HmrR</fullName>
    </submittedName>
</protein>
<evidence type="ECO:0000313" key="7">
    <source>
        <dbReference type="Proteomes" id="UP000829494"/>
    </source>
</evidence>
<dbReference type="PANTHER" id="PTHR30204">
    <property type="entry name" value="REDOX-CYCLING DRUG-SENSING TRANSCRIPTIONAL ACTIVATOR SOXR"/>
    <property type="match status" value="1"/>
</dbReference>
<evidence type="ECO:0000259" key="5">
    <source>
        <dbReference type="PROSITE" id="PS50937"/>
    </source>
</evidence>
<keyword evidence="1" id="KW-0678">Repressor</keyword>
<dbReference type="Pfam" id="PF13411">
    <property type="entry name" value="MerR_1"/>
    <property type="match status" value="1"/>
</dbReference>
<dbReference type="InterPro" id="IPR000551">
    <property type="entry name" value="MerR-type_HTH_dom"/>
</dbReference>
<dbReference type="EMBL" id="CP094298">
    <property type="protein sequence ID" value="UNZ04558.1"/>
    <property type="molecule type" value="Genomic_DNA"/>
</dbReference>
<evidence type="ECO:0000313" key="6">
    <source>
        <dbReference type="EMBL" id="UNZ04558.1"/>
    </source>
</evidence>